<proteinExistence type="predicted"/>
<organism evidence="1 2">
    <name type="scientific">Vaccinium darrowii</name>
    <dbReference type="NCBI Taxonomy" id="229202"/>
    <lineage>
        <taxon>Eukaryota</taxon>
        <taxon>Viridiplantae</taxon>
        <taxon>Streptophyta</taxon>
        <taxon>Embryophyta</taxon>
        <taxon>Tracheophyta</taxon>
        <taxon>Spermatophyta</taxon>
        <taxon>Magnoliopsida</taxon>
        <taxon>eudicotyledons</taxon>
        <taxon>Gunneridae</taxon>
        <taxon>Pentapetalae</taxon>
        <taxon>asterids</taxon>
        <taxon>Ericales</taxon>
        <taxon>Ericaceae</taxon>
        <taxon>Vaccinioideae</taxon>
        <taxon>Vaccinieae</taxon>
        <taxon>Vaccinium</taxon>
    </lineage>
</organism>
<name>A0ACB7XEB3_9ERIC</name>
<keyword evidence="2" id="KW-1185">Reference proteome</keyword>
<reference evidence="1 2" key="1">
    <citation type="journal article" date="2021" name="Hortic Res">
        <title>High-quality reference genome and annotation aids understanding of berry development for evergreen blueberry (Vaccinium darrowii).</title>
        <authorList>
            <person name="Yu J."/>
            <person name="Hulse-Kemp A.M."/>
            <person name="Babiker E."/>
            <person name="Staton M."/>
        </authorList>
    </citation>
    <scope>NUCLEOTIDE SEQUENCE [LARGE SCALE GENOMIC DNA]</scope>
    <source>
        <strain evidence="2">cv. NJ 8807/NJ 8810</strain>
        <tissue evidence="1">Young leaf</tissue>
    </source>
</reference>
<accession>A0ACB7XEB3</accession>
<gene>
    <name evidence="1" type="ORF">Vadar_034251</name>
</gene>
<dbReference type="Proteomes" id="UP000828048">
    <property type="component" value="Chromosome 6"/>
</dbReference>
<evidence type="ECO:0000313" key="1">
    <source>
        <dbReference type="EMBL" id="KAH7839051.1"/>
    </source>
</evidence>
<comment type="caution">
    <text evidence="1">The sequence shown here is derived from an EMBL/GenBank/DDBJ whole genome shotgun (WGS) entry which is preliminary data.</text>
</comment>
<sequence>MSKLGEKKIGVENAGFDLDDLVGGCLSDEMEYGLDWYGVANDAQYFKLQDKKYSNEVSITDSVGECGNNNRRKRGRVFDLFGCKEWWKGKSELSRKLFLKEILEKDVGLDAMPPSFVAGCLAYQRRREKIKAAKLRIDKIICPQNNDSGDNGNLCISEGVCVGKKRRREGRFMLIGKT</sequence>
<protein>
    <submittedName>
        <fullName evidence="1">Uncharacterized protein</fullName>
    </submittedName>
</protein>
<evidence type="ECO:0000313" key="2">
    <source>
        <dbReference type="Proteomes" id="UP000828048"/>
    </source>
</evidence>
<dbReference type="EMBL" id="CM037156">
    <property type="protein sequence ID" value="KAH7839051.1"/>
    <property type="molecule type" value="Genomic_DNA"/>
</dbReference>